<protein>
    <submittedName>
        <fullName evidence="4">Trypsin domain-containing protein</fullName>
    </submittedName>
</protein>
<dbReference type="GO" id="GO:0004252">
    <property type="term" value="F:serine-type endopeptidase activity"/>
    <property type="evidence" value="ECO:0007669"/>
    <property type="project" value="InterPro"/>
</dbReference>
<dbReference type="InterPro" id="IPR001254">
    <property type="entry name" value="Trypsin_dom"/>
</dbReference>
<dbReference type="SMART" id="SM00020">
    <property type="entry name" value="Tryp_SPc"/>
    <property type="match status" value="1"/>
</dbReference>
<dbReference type="SUPFAM" id="SSF50494">
    <property type="entry name" value="Trypsin-like serine proteases"/>
    <property type="match status" value="1"/>
</dbReference>
<evidence type="ECO:0000256" key="2">
    <source>
        <dbReference type="ARBA" id="ARBA00024195"/>
    </source>
</evidence>
<organism evidence="4 5">
    <name type="scientific">Ditylenchus destructor</name>
    <dbReference type="NCBI Taxonomy" id="166010"/>
    <lineage>
        <taxon>Eukaryota</taxon>
        <taxon>Metazoa</taxon>
        <taxon>Ecdysozoa</taxon>
        <taxon>Nematoda</taxon>
        <taxon>Chromadorea</taxon>
        <taxon>Rhabditida</taxon>
        <taxon>Tylenchina</taxon>
        <taxon>Tylenchomorpha</taxon>
        <taxon>Sphaerularioidea</taxon>
        <taxon>Anguinidae</taxon>
        <taxon>Anguininae</taxon>
        <taxon>Ditylenchus</taxon>
    </lineage>
</organism>
<reference evidence="4" key="1">
    <citation type="submission" date="2022-01" db="EMBL/GenBank/DDBJ databases">
        <title>Genome Sequence Resource for Two Populations of Ditylenchus destructor, the Migratory Endoparasitic Phytonematode.</title>
        <authorList>
            <person name="Zhang H."/>
            <person name="Lin R."/>
            <person name="Xie B."/>
        </authorList>
    </citation>
    <scope>NUCLEOTIDE SEQUENCE</scope>
    <source>
        <strain evidence="4">BazhouSP</strain>
    </source>
</reference>
<dbReference type="AlphaFoldDB" id="A0AAD4N484"/>
<dbReference type="InterPro" id="IPR043504">
    <property type="entry name" value="Peptidase_S1_PA_chymotrypsin"/>
</dbReference>
<comment type="caution">
    <text evidence="4">The sequence shown here is derived from an EMBL/GenBank/DDBJ whole genome shotgun (WGS) entry which is preliminary data.</text>
</comment>
<dbReference type="PANTHER" id="PTHR24256">
    <property type="entry name" value="TRYPTASE-RELATED"/>
    <property type="match status" value="1"/>
</dbReference>
<comment type="similarity">
    <text evidence="2">Belongs to the peptidase S1 family. CLIP subfamily.</text>
</comment>
<keyword evidence="5" id="KW-1185">Reference proteome</keyword>
<keyword evidence="1" id="KW-1015">Disulfide bond</keyword>
<dbReference type="PROSITE" id="PS50240">
    <property type="entry name" value="TRYPSIN_DOM"/>
    <property type="match status" value="1"/>
</dbReference>
<gene>
    <name evidence="4" type="ORF">DdX_08576</name>
</gene>
<dbReference type="Gene3D" id="2.40.10.10">
    <property type="entry name" value="Trypsin-like serine proteases"/>
    <property type="match status" value="1"/>
</dbReference>
<dbReference type="InterPro" id="IPR051487">
    <property type="entry name" value="Ser/Thr_Proteases_Immune/Dev"/>
</dbReference>
<evidence type="ECO:0000313" key="5">
    <source>
        <dbReference type="Proteomes" id="UP001201812"/>
    </source>
</evidence>
<dbReference type="InterPro" id="IPR009003">
    <property type="entry name" value="Peptidase_S1_PA"/>
</dbReference>
<dbReference type="Pfam" id="PF00089">
    <property type="entry name" value="Trypsin"/>
    <property type="match status" value="1"/>
</dbReference>
<sequence length="209" mass="23049">MMVQLDGTCIPGSNPCPSKESETRPVGVKAIYVPKLYVETHCDKGDIAVIELNETIKERILHLAKTEKYPEIMFTSGYGFDPERAASAPDILMTANVTLKNCPNDEQNDDIICSEEIKQNACEGDSGAGLRDIDLNIYGVVSYGTSCSHMHGKIRESEYLNKSISKDTFKGGVFTKVGSYLPFICNITRLTEKEGCVPNNQSGQSYLMF</sequence>
<dbReference type="GO" id="GO:0006508">
    <property type="term" value="P:proteolysis"/>
    <property type="evidence" value="ECO:0007669"/>
    <property type="project" value="InterPro"/>
</dbReference>
<evidence type="ECO:0000313" key="4">
    <source>
        <dbReference type="EMBL" id="KAI1714481.1"/>
    </source>
</evidence>
<dbReference type="Proteomes" id="UP001201812">
    <property type="component" value="Unassembled WGS sequence"/>
</dbReference>
<accession>A0AAD4N484</accession>
<feature type="domain" description="Peptidase S1" evidence="3">
    <location>
        <begin position="1"/>
        <end position="189"/>
    </location>
</feature>
<evidence type="ECO:0000256" key="1">
    <source>
        <dbReference type="ARBA" id="ARBA00023157"/>
    </source>
</evidence>
<proteinExistence type="inferred from homology"/>
<evidence type="ECO:0000259" key="3">
    <source>
        <dbReference type="PROSITE" id="PS50240"/>
    </source>
</evidence>
<dbReference type="EMBL" id="JAKKPZ010000013">
    <property type="protein sequence ID" value="KAI1714481.1"/>
    <property type="molecule type" value="Genomic_DNA"/>
</dbReference>
<name>A0AAD4N484_9BILA</name>